<dbReference type="SUPFAM" id="SSF63829">
    <property type="entry name" value="Calcium-dependent phosphotriesterase"/>
    <property type="match status" value="1"/>
</dbReference>
<evidence type="ECO:0000256" key="1">
    <source>
        <dbReference type="ARBA" id="ARBA00001784"/>
    </source>
</evidence>
<dbReference type="GO" id="GO:0045151">
    <property type="term" value="P:acetoin biosynthetic process"/>
    <property type="evidence" value="ECO:0007669"/>
    <property type="project" value="UniProtKB-KW"/>
</dbReference>
<dbReference type="GO" id="GO:0047605">
    <property type="term" value="F:acetolactate decarboxylase activity"/>
    <property type="evidence" value="ECO:0007669"/>
    <property type="project" value="UniProtKB-EC"/>
</dbReference>
<sequence>MLLQIGHSQQVTNGFSMPESITSNGERFFVSSQGQDFMTKDGDGFISEISSDGKILNHKFLPSKGILNAPKGMTIVNNILFVADLDRVVGYNIKNRKTVFELVIDEAKLLNDICESENGFIAVTETVSGNIYKINIDKKSFEIIGNIPTANGVAYNQKTKQLLVCSNGENYGDGSVYLKTENSEFKELPNISNGFFDGIEWVDNEHIIISDWITFPVNGYGKLWVYDLKNQQSEFNITEESIADIYYDNTTSKIYMPQMFHNKVLISDWEQLSKNQNEINNLYNYGVIDAFIGGLYRGTLPIKDLKLKGDFGLGAPNMLNGELTMLNGRAYQTKATGETIELENNHLTSFASVTFFKADTTFVQNSSADKSAVLNTIEKMLPSKNKMYAIKISGNFDHIKTRAFPPVENEPFPKLANILDQQQFFDYENADGTLIGFFLPSYLNGINAGGFHFHYLSNDKKQGGHILEFNGKDLKIEIANLKTFEMETPNDNDFQNFEFIKTENESLRKVEQGKH</sequence>
<dbReference type="InterPro" id="IPR005128">
    <property type="entry name" value="Acetolactate_a_deCO2ase"/>
</dbReference>
<evidence type="ECO:0000313" key="10">
    <source>
        <dbReference type="Proteomes" id="UP000182114"/>
    </source>
</evidence>
<protein>
    <recommendedName>
        <fullName evidence="5">Alpha-acetolactate decarboxylase</fullName>
        <ecNumber evidence="4">4.1.1.5</ecNumber>
    </recommendedName>
</protein>
<comment type="catalytic activity">
    <reaction evidence="1">
        <text>(2S)-2-acetolactate + H(+) = (R)-acetoin + CO2</text>
        <dbReference type="Rhea" id="RHEA:21580"/>
        <dbReference type="ChEBI" id="CHEBI:15378"/>
        <dbReference type="ChEBI" id="CHEBI:15686"/>
        <dbReference type="ChEBI" id="CHEBI:16526"/>
        <dbReference type="ChEBI" id="CHEBI:58476"/>
        <dbReference type="EC" id="4.1.1.5"/>
    </reaction>
</comment>
<dbReference type="SUPFAM" id="SSF117856">
    <property type="entry name" value="AF0104/ALDC/Ptd012-like"/>
    <property type="match status" value="1"/>
</dbReference>
<evidence type="ECO:0000256" key="6">
    <source>
        <dbReference type="ARBA" id="ARBA00022793"/>
    </source>
</evidence>
<dbReference type="CDD" id="cd17299">
    <property type="entry name" value="acetolactate_decarboxylase"/>
    <property type="match status" value="1"/>
</dbReference>
<evidence type="ECO:0000256" key="5">
    <source>
        <dbReference type="ARBA" id="ARBA00020164"/>
    </source>
</evidence>
<accession>A0A1G7M2Q5</accession>
<dbReference type="PANTHER" id="PTHR35524">
    <property type="entry name" value="ALPHA-ACETOLACTATE DECARBOXYLASE"/>
    <property type="match status" value="1"/>
</dbReference>
<name>A0A1G7M2Q5_9FLAO</name>
<keyword evidence="8" id="KW-0456">Lyase</keyword>
<evidence type="ECO:0000256" key="3">
    <source>
        <dbReference type="ARBA" id="ARBA00007106"/>
    </source>
</evidence>
<dbReference type="Proteomes" id="UP000182114">
    <property type="component" value="Unassembled WGS sequence"/>
</dbReference>
<dbReference type="AlphaFoldDB" id="A0A1G7M2Q5"/>
<keyword evidence="10" id="KW-1185">Reference proteome</keyword>
<dbReference type="Gene3D" id="2.120.10.30">
    <property type="entry name" value="TolB, C-terminal domain"/>
    <property type="match status" value="1"/>
</dbReference>
<evidence type="ECO:0000256" key="2">
    <source>
        <dbReference type="ARBA" id="ARBA00005170"/>
    </source>
</evidence>
<evidence type="ECO:0000256" key="4">
    <source>
        <dbReference type="ARBA" id="ARBA00013204"/>
    </source>
</evidence>
<keyword evidence="7" id="KW-0005">Acetoin biosynthesis</keyword>
<comment type="pathway">
    <text evidence="2">Polyol metabolism; (R,R)-butane-2,3-diol biosynthesis; (R,R)-butane-2,3-diol from pyruvate: step 2/3.</text>
</comment>
<evidence type="ECO:0000256" key="8">
    <source>
        <dbReference type="ARBA" id="ARBA00023239"/>
    </source>
</evidence>
<dbReference type="EMBL" id="FNBD01000028">
    <property type="protein sequence ID" value="SDF56037.1"/>
    <property type="molecule type" value="Genomic_DNA"/>
</dbReference>
<dbReference type="NCBIfam" id="TIGR01252">
    <property type="entry name" value="acetolac_decarb"/>
    <property type="match status" value="1"/>
</dbReference>
<dbReference type="UniPathway" id="UPA00626">
    <property type="reaction ID" value="UER00678"/>
</dbReference>
<reference evidence="10" key="1">
    <citation type="submission" date="2016-10" db="EMBL/GenBank/DDBJ databases">
        <authorList>
            <person name="Varghese N."/>
            <person name="Submissions S."/>
        </authorList>
    </citation>
    <scope>NUCLEOTIDE SEQUENCE [LARGE SCALE GENOMIC DNA]</scope>
    <source>
        <strain evidence="10">DSM 24729</strain>
    </source>
</reference>
<organism evidence="9 10">
    <name type="scientific">Cellulophaga baltica</name>
    <dbReference type="NCBI Taxonomy" id="76594"/>
    <lineage>
        <taxon>Bacteria</taxon>
        <taxon>Pseudomonadati</taxon>
        <taxon>Bacteroidota</taxon>
        <taxon>Flavobacteriia</taxon>
        <taxon>Flavobacteriales</taxon>
        <taxon>Flavobacteriaceae</taxon>
        <taxon>Cellulophaga</taxon>
    </lineage>
</organism>
<dbReference type="PANTHER" id="PTHR35524:SF1">
    <property type="entry name" value="ALPHA-ACETOLACTATE DECARBOXYLASE"/>
    <property type="match status" value="1"/>
</dbReference>
<dbReference type="EC" id="4.1.1.5" evidence="4"/>
<keyword evidence="6" id="KW-0210">Decarboxylase</keyword>
<evidence type="ECO:0000256" key="7">
    <source>
        <dbReference type="ARBA" id="ARBA00023061"/>
    </source>
</evidence>
<proteinExistence type="inferred from homology"/>
<dbReference type="InterPro" id="IPR011042">
    <property type="entry name" value="6-blade_b-propeller_TolB-like"/>
</dbReference>
<dbReference type="Gene3D" id="3.30.1330.80">
    <property type="entry name" value="Hypothetical protein, similar to alpha- acetolactate decarboxylase, domain 2"/>
    <property type="match status" value="2"/>
</dbReference>
<comment type="similarity">
    <text evidence="3">Belongs to the alpha-acetolactate decarboxylase family.</text>
</comment>
<evidence type="ECO:0000313" key="9">
    <source>
        <dbReference type="EMBL" id="SDF56037.1"/>
    </source>
</evidence>
<dbReference type="Pfam" id="PF03306">
    <property type="entry name" value="AAL_decarboxy"/>
    <property type="match status" value="1"/>
</dbReference>
<gene>
    <name evidence="9" type="ORF">SAMN04487992_1282</name>
</gene>